<protein>
    <submittedName>
        <fullName evidence="4">Armadillo-type protein</fullName>
    </submittedName>
</protein>
<evidence type="ECO:0000313" key="5">
    <source>
        <dbReference type="Proteomes" id="UP000814176"/>
    </source>
</evidence>
<dbReference type="RefSeq" id="XP_047779179.1">
    <property type="nucleotide sequence ID" value="XM_047926028.1"/>
</dbReference>
<dbReference type="Pfam" id="PF24173">
    <property type="entry name" value="TPR_TTI1_N"/>
    <property type="match status" value="1"/>
</dbReference>
<dbReference type="InterPro" id="IPR016024">
    <property type="entry name" value="ARM-type_fold"/>
</dbReference>
<reference evidence="4 5" key="1">
    <citation type="journal article" date="2021" name="Environ. Microbiol.">
        <title>Gene family expansions and transcriptome signatures uncover fungal adaptations to wood decay.</title>
        <authorList>
            <person name="Hage H."/>
            <person name="Miyauchi S."/>
            <person name="Viragh M."/>
            <person name="Drula E."/>
            <person name="Min B."/>
            <person name="Chaduli D."/>
            <person name="Navarro D."/>
            <person name="Favel A."/>
            <person name="Norest M."/>
            <person name="Lesage-Meessen L."/>
            <person name="Balint B."/>
            <person name="Merenyi Z."/>
            <person name="de Eugenio L."/>
            <person name="Morin E."/>
            <person name="Martinez A.T."/>
            <person name="Baldrian P."/>
            <person name="Stursova M."/>
            <person name="Martinez M.J."/>
            <person name="Novotny C."/>
            <person name="Magnuson J.K."/>
            <person name="Spatafora J.W."/>
            <person name="Maurice S."/>
            <person name="Pangilinan J."/>
            <person name="Andreopoulos W."/>
            <person name="LaButti K."/>
            <person name="Hundley H."/>
            <person name="Na H."/>
            <person name="Kuo A."/>
            <person name="Barry K."/>
            <person name="Lipzen A."/>
            <person name="Henrissat B."/>
            <person name="Riley R."/>
            <person name="Ahrendt S."/>
            <person name="Nagy L.G."/>
            <person name="Grigoriev I.V."/>
            <person name="Martin F."/>
            <person name="Rosso M.N."/>
        </authorList>
    </citation>
    <scope>NUCLEOTIDE SEQUENCE [LARGE SCALE GENOMIC DNA]</scope>
    <source>
        <strain evidence="4 5">CIRM-BRFM 1785</strain>
    </source>
</reference>
<dbReference type="InterPro" id="IPR057567">
    <property type="entry name" value="TPR_TTI1_C"/>
</dbReference>
<feature type="domain" description="TTI1 N-terminal TPR" evidence="2">
    <location>
        <begin position="39"/>
        <end position="406"/>
    </location>
</feature>
<evidence type="ECO:0000259" key="2">
    <source>
        <dbReference type="Pfam" id="PF24173"/>
    </source>
</evidence>
<dbReference type="PANTHER" id="PTHR18460">
    <property type="entry name" value="TEL2 INTERACTING PROTEIN 1 TTI1 FAMILY MEMBER"/>
    <property type="match status" value="1"/>
</dbReference>
<feature type="compositionally biased region" description="Pro residues" evidence="1">
    <location>
        <begin position="922"/>
        <end position="933"/>
    </location>
</feature>
<dbReference type="SUPFAM" id="SSF48371">
    <property type="entry name" value="ARM repeat"/>
    <property type="match status" value="1"/>
</dbReference>
<dbReference type="Pfam" id="PF21547">
    <property type="entry name" value="TTI1"/>
    <property type="match status" value="1"/>
</dbReference>
<dbReference type="Proteomes" id="UP000814176">
    <property type="component" value="Unassembled WGS sequence"/>
</dbReference>
<dbReference type="InterPro" id="IPR057566">
    <property type="entry name" value="TPR_TTI1_N"/>
</dbReference>
<evidence type="ECO:0000313" key="4">
    <source>
        <dbReference type="EMBL" id="KAH9837010.1"/>
    </source>
</evidence>
<accession>A0ABQ8KGN7</accession>
<feature type="region of interest" description="Disordered" evidence="1">
    <location>
        <begin position="889"/>
        <end position="936"/>
    </location>
</feature>
<dbReference type="InterPro" id="IPR049362">
    <property type="entry name" value="TTI1_rpt"/>
</dbReference>
<name>A0ABQ8KGN7_9APHY</name>
<evidence type="ECO:0000259" key="3">
    <source>
        <dbReference type="Pfam" id="PF24181"/>
    </source>
</evidence>
<organism evidence="4 5">
    <name type="scientific">Rhodofomes roseus</name>
    <dbReference type="NCBI Taxonomy" id="34475"/>
    <lineage>
        <taxon>Eukaryota</taxon>
        <taxon>Fungi</taxon>
        <taxon>Dikarya</taxon>
        <taxon>Basidiomycota</taxon>
        <taxon>Agaricomycotina</taxon>
        <taxon>Agaricomycetes</taxon>
        <taxon>Polyporales</taxon>
        <taxon>Rhodofomes</taxon>
    </lineage>
</organism>
<dbReference type="Gene3D" id="1.25.10.10">
    <property type="entry name" value="Leucine-rich Repeat Variant"/>
    <property type="match status" value="1"/>
</dbReference>
<gene>
    <name evidence="4" type="ORF">C8Q71DRAFT_808903</name>
</gene>
<dbReference type="Pfam" id="PF24181">
    <property type="entry name" value="TPR_TTI1_C"/>
    <property type="match status" value="1"/>
</dbReference>
<dbReference type="EMBL" id="JADCUA010000009">
    <property type="protein sequence ID" value="KAH9837010.1"/>
    <property type="molecule type" value="Genomic_DNA"/>
</dbReference>
<evidence type="ECO:0000256" key="1">
    <source>
        <dbReference type="SAM" id="MobiDB-lite"/>
    </source>
</evidence>
<dbReference type="InterPro" id="IPR052587">
    <property type="entry name" value="TELO2-interacting_protein_1"/>
</dbReference>
<comment type="caution">
    <text evidence="4">The sequence shown here is derived from an EMBL/GenBank/DDBJ whole genome shotgun (WGS) entry which is preliminary data.</text>
</comment>
<proteinExistence type="predicted"/>
<feature type="domain" description="TTI1 C-terminal TPR" evidence="3">
    <location>
        <begin position="841"/>
        <end position="1126"/>
    </location>
</feature>
<keyword evidence="5" id="KW-1185">Reference proteome</keyword>
<feature type="compositionally biased region" description="Basic and acidic residues" evidence="1">
    <location>
        <begin position="889"/>
        <end position="906"/>
    </location>
</feature>
<sequence length="1157" mass="126198">MLRAERVYTAGCTRSSSRTKTLRVGMPILQDEDASQATFKALKNVCVPLMGNSQLSPTSTPVVSKLLAELIAILRQVEASNAALRPSIISYIFFPLSTIMRRNTLSSIPDQIMEKVFIVLSIICESWWWDFDETTWEQIFMLCGAVLGGIDSKGKGKMRDEETREAATRCLYALLRERTPEEDPVGVVVPPRSERILARFRSHARTKTFIPILGQTVNSLLSTAESSHIPLQKISLEVLRVLTELYLPEDFVPSVLPGVISATSKIALGVDSHKGWSNGDIVSAALGVMQIVIVQSVGDEVCLRHGAVRSLDSLEDLLAAADNSSQEVPPVTAPSPYSTVRTENWLRGTASQLHIAMNALAPLVNHPTPSATLALASFSEAVLSATTLTVPQSQGLLLSFLLSLSGSQYTNVASRASAALRRLLSPTSNARHSLLQALLHISRDSLASLPRLIAAHSDSKVEHLANLVESVCKLAITTDAERPGISVISTGVGKLLGPTGGIEKWGWSLLSVLVFGDAPITVTRTHGAQGLLETTEDTGSIPFPPLVLNNVTSRAAHSAIERMLRAMGSAAGDDGLFAVEWFLGVGQNGRGPPAVSALWCACRLLEGVAGVTLDLAASLDRSPTHTRSKRLEKLARGIAKRVAESWTDFDDEEVLQQQDSKPPGADEDSVLVEHVKGFLTIRATVDSESKPSRPARPRPADQLLLHKAVSLQLLSITAGILEARFASLLLHTLYPILHSVVSESPLVSTTGMATLNFVATITSYASPANMLLSNFDYALDAVSRRLSRRWLDVDATKVLVALVRLVGRDAVQKAGDVVEECFDRLDEYHGYEVIVDGLIEVLSEVVKIVEEDDDNRFHKGPKATEPPAPPDDAHMEAFFKWYAHRHDHVEEEHESSRDDSYPREAWGKAADAGGQTEQTEPVPDPTAEPPPTPSQALTKQIVSRSLYFLTHGAPTIRARILLVLSSAVPVLPESALLPSIHHAWPFILNRLSDQEPFVVSAAAALIESLSAHVGEFMHRRIWDDIWPRFRKMLEKLRASDADSALARRGSGAVGTESAYTVSHRLYRSMLKTMTAAVVAVRGQDSALWDVTVLFRRFLQSQAHEELQACARDLYAAITVNNEDAVWLVLSATQGKSDRTMDFLSQPKWGIRENVRAV</sequence>
<dbReference type="GeneID" id="72006760"/>
<feature type="non-terminal residue" evidence="4">
    <location>
        <position position="1157"/>
    </location>
</feature>
<dbReference type="PANTHER" id="PTHR18460:SF3">
    <property type="entry name" value="TELO2-INTERACTING PROTEIN 1 HOMOLOG"/>
    <property type="match status" value="1"/>
</dbReference>
<dbReference type="InterPro" id="IPR011989">
    <property type="entry name" value="ARM-like"/>
</dbReference>